<proteinExistence type="predicted"/>
<sequence>MSGEAENDGATATVPVQNASVIAPAYSLWLSSLLVARETVDQSAD</sequence>
<dbReference type="RefSeq" id="WP_165779454.1">
    <property type="nucleotide sequence ID" value="NZ_JAVLSF010000001.1"/>
</dbReference>
<reference evidence="1" key="1">
    <citation type="submission" date="2023-04" db="EMBL/GenBank/DDBJ databases">
        <title>Genomic characterization of faba bean (Vicia faba) microsymbionts in Mexican soils.</title>
        <authorList>
            <person name="Rivera Orduna F.N."/>
            <person name="Guevara-Luna J."/>
            <person name="Yan J."/>
            <person name="Arroyo-Herrera I."/>
            <person name="Li Y."/>
            <person name="Vasquez-Murrieta M.S."/>
            <person name="Wang E.T."/>
        </authorList>
    </citation>
    <scope>NUCLEOTIDE SEQUENCE</scope>
    <source>
        <strain evidence="1">CH26</strain>
    </source>
</reference>
<name>A0AAJ2LKI5_9HYPH</name>
<dbReference type="EMBL" id="JAVLSF010000001">
    <property type="protein sequence ID" value="MDR9771674.1"/>
    <property type="molecule type" value="Genomic_DNA"/>
</dbReference>
<organism evidence="1 2">
    <name type="scientific">Rhizobium hidalgonense</name>
    <dbReference type="NCBI Taxonomy" id="1538159"/>
    <lineage>
        <taxon>Bacteria</taxon>
        <taxon>Pseudomonadati</taxon>
        <taxon>Pseudomonadota</taxon>
        <taxon>Alphaproteobacteria</taxon>
        <taxon>Hyphomicrobiales</taxon>
        <taxon>Rhizobiaceae</taxon>
        <taxon>Rhizobium/Agrobacterium group</taxon>
        <taxon>Rhizobium</taxon>
    </lineage>
</organism>
<accession>A0AAJ2LKI5</accession>
<evidence type="ECO:0000313" key="1">
    <source>
        <dbReference type="EMBL" id="MDR9771674.1"/>
    </source>
</evidence>
<protein>
    <submittedName>
        <fullName evidence="1">Uncharacterized protein</fullName>
    </submittedName>
</protein>
<comment type="caution">
    <text evidence="1">The sequence shown here is derived from an EMBL/GenBank/DDBJ whole genome shotgun (WGS) entry which is preliminary data.</text>
</comment>
<evidence type="ECO:0000313" key="2">
    <source>
        <dbReference type="Proteomes" id="UP001268610"/>
    </source>
</evidence>
<gene>
    <name evidence="1" type="ORF">RJJ65_03185</name>
</gene>
<dbReference type="Proteomes" id="UP001268610">
    <property type="component" value="Unassembled WGS sequence"/>
</dbReference>
<dbReference type="AlphaFoldDB" id="A0AAJ2LKI5"/>